<reference evidence="2" key="1">
    <citation type="journal article" date="2020" name="Stud. Mycol.">
        <title>101 Dothideomycetes genomes: a test case for predicting lifestyles and emergence of pathogens.</title>
        <authorList>
            <person name="Haridas S."/>
            <person name="Albert R."/>
            <person name="Binder M."/>
            <person name="Bloem J."/>
            <person name="Labutti K."/>
            <person name="Salamov A."/>
            <person name="Andreopoulos B."/>
            <person name="Baker S."/>
            <person name="Barry K."/>
            <person name="Bills G."/>
            <person name="Bluhm B."/>
            <person name="Cannon C."/>
            <person name="Castanera R."/>
            <person name="Culley D."/>
            <person name="Daum C."/>
            <person name="Ezra D."/>
            <person name="Gonzalez J."/>
            <person name="Henrissat B."/>
            <person name="Kuo A."/>
            <person name="Liang C."/>
            <person name="Lipzen A."/>
            <person name="Lutzoni F."/>
            <person name="Magnuson J."/>
            <person name="Mondo S."/>
            <person name="Nolan M."/>
            <person name="Ohm R."/>
            <person name="Pangilinan J."/>
            <person name="Park H.-J."/>
            <person name="Ramirez L."/>
            <person name="Alfaro M."/>
            <person name="Sun H."/>
            <person name="Tritt A."/>
            <person name="Yoshinaga Y."/>
            <person name="Zwiers L.-H."/>
            <person name="Turgeon B."/>
            <person name="Goodwin S."/>
            <person name="Spatafora J."/>
            <person name="Crous P."/>
            <person name="Grigoriev I."/>
        </authorList>
    </citation>
    <scope>NUCLEOTIDE SEQUENCE</scope>
    <source>
        <strain evidence="2">CBS 379.55</strain>
    </source>
</reference>
<organism evidence="2 3">
    <name type="scientific">Westerdykella ornata</name>
    <dbReference type="NCBI Taxonomy" id="318751"/>
    <lineage>
        <taxon>Eukaryota</taxon>
        <taxon>Fungi</taxon>
        <taxon>Dikarya</taxon>
        <taxon>Ascomycota</taxon>
        <taxon>Pezizomycotina</taxon>
        <taxon>Dothideomycetes</taxon>
        <taxon>Pleosporomycetidae</taxon>
        <taxon>Pleosporales</taxon>
        <taxon>Sporormiaceae</taxon>
        <taxon>Westerdykella</taxon>
    </lineage>
</organism>
<protein>
    <submittedName>
        <fullName evidence="2">Uncharacterized protein</fullName>
    </submittedName>
</protein>
<feature type="signal peptide" evidence="1">
    <location>
        <begin position="1"/>
        <end position="20"/>
    </location>
</feature>
<dbReference type="RefSeq" id="XP_033658344.1">
    <property type="nucleotide sequence ID" value="XM_033803169.1"/>
</dbReference>
<keyword evidence="1" id="KW-0732">Signal</keyword>
<gene>
    <name evidence="2" type="ORF">EI97DRAFT_8670</name>
</gene>
<dbReference type="GeneID" id="54556344"/>
<dbReference type="Proteomes" id="UP000800097">
    <property type="component" value="Unassembled WGS sequence"/>
</dbReference>
<name>A0A6A6JWM5_WESOR</name>
<sequence>MLMQRRTFFYLSCWLVNVVAQGPYPDGSFIFPPNLADDKDQSGFPTWTIGTLIYIQWNTSYERSNLFYSQFYDDDTAQLLAANTDKKEFAWTIRPSPIYTNLSMPFHFRVVNPRGTQKYQAGGGFWSSGVLDSSSDPKATAILHLYRPPPPRPRRIQPSQLVPHRLPPCRPIPQMSTQQLHLDFPGEPLPEP</sequence>
<proteinExistence type="predicted"/>
<evidence type="ECO:0000313" key="3">
    <source>
        <dbReference type="Proteomes" id="UP000800097"/>
    </source>
</evidence>
<dbReference type="EMBL" id="ML986484">
    <property type="protein sequence ID" value="KAF2280807.1"/>
    <property type="molecule type" value="Genomic_DNA"/>
</dbReference>
<dbReference type="OrthoDB" id="3793330at2759"/>
<accession>A0A6A6JWM5</accession>
<evidence type="ECO:0000256" key="1">
    <source>
        <dbReference type="SAM" id="SignalP"/>
    </source>
</evidence>
<feature type="chain" id="PRO_5025602730" evidence="1">
    <location>
        <begin position="21"/>
        <end position="192"/>
    </location>
</feature>
<evidence type="ECO:0000313" key="2">
    <source>
        <dbReference type="EMBL" id="KAF2280807.1"/>
    </source>
</evidence>
<keyword evidence="3" id="KW-1185">Reference proteome</keyword>
<dbReference type="AlphaFoldDB" id="A0A6A6JWM5"/>